<dbReference type="InterPro" id="IPR011010">
    <property type="entry name" value="DNA_brk_join_enz"/>
</dbReference>
<gene>
    <name evidence="9" type="primary">xerC</name>
    <name evidence="12" type="ORF">SAMN05428998_104133</name>
</gene>
<feature type="domain" description="Core-binding (CB)" evidence="11">
    <location>
        <begin position="27"/>
        <end position="118"/>
    </location>
</feature>
<comment type="subcellular location">
    <subcellularLocation>
        <location evidence="1 9">Cytoplasm</location>
    </subcellularLocation>
</comment>
<evidence type="ECO:0000256" key="8">
    <source>
        <dbReference type="ARBA" id="ARBA00023306"/>
    </source>
</evidence>
<dbReference type="InterPro" id="IPR004107">
    <property type="entry name" value="Integrase_SAM-like_N"/>
</dbReference>
<dbReference type="GO" id="GO:0007059">
    <property type="term" value="P:chromosome segregation"/>
    <property type="evidence" value="ECO:0007669"/>
    <property type="project" value="UniProtKB-UniRule"/>
</dbReference>
<evidence type="ECO:0000256" key="5">
    <source>
        <dbReference type="ARBA" id="ARBA00022908"/>
    </source>
</evidence>
<comment type="function">
    <text evidence="9">Site-specific tyrosine recombinase, which acts by catalyzing the cutting and rejoining of the recombining DNA molecules. The XerC-XerD complex is essential to convert dimers of the bacterial chromosome into monomers to permit their segregation at cell division. It also contributes to the segregational stability of plasmids.</text>
</comment>
<accession>A0A1Y6BFF4</accession>
<feature type="active site" evidence="9">
    <location>
        <position position="301"/>
    </location>
</feature>
<feature type="active site" evidence="9">
    <location>
        <position position="278"/>
    </location>
</feature>
<dbReference type="Pfam" id="PF02899">
    <property type="entry name" value="Phage_int_SAM_1"/>
    <property type="match status" value="1"/>
</dbReference>
<dbReference type="Proteomes" id="UP000192917">
    <property type="component" value="Unassembled WGS sequence"/>
</dbReference>
<evidence type="ECO:0000256" key="6">
    <source>
        <dbReference type="ARBA" id="ARBA00023125"/>
    </source>
</evidence>
<dbReference type="InterPro" id="IPR050090">
    <property type="entry name" value="Tyrosine_recombinase_XerCD"/>
</dbReference>
<keyword evidence="3 9" id="KW-0132">Cell division</keyword>
<reference evidence="12 13" key="1">
    <citation type="submission" date="2017-04" db="EMBL/GenBank/DDBJ databases">
        <authorList>
            <person name="Afonso C.L."/>
            <person name="Miller P.J."/>
            <person name="Scott M.A."/>
            <person name="Spackman E."/>
            <person name="Goraichik I."/>
            <person name="Dimitrov K.M."/>
            <person name="Suarez D.L."/>
            <person name="Swayne D.E."/>
        </authorList>
    </citation>
    <scope>NUCLEOTIDE SEQUENCE [LARGE SCALE GENOMIC DNA]</scope>
    <source>
        <strain evidence="12 13">USBA 355</strain>
    </source>
</reference>
<keyword evidence="2 9" id="KW-0963">Cytoplasm</keyword>
<feature type="active site" evidence="9">
    <location>
        <position position="275"/>
    </location>
</feature>
<dbReference type="EMBL" id="FWZX01000004">
    <property type="protein sequence ID" value="SMF08390.1"/>
    <property type="molecule type" value="Genomic_DNA"/>
</dbReference>
<dbReference type="GO" id="GO:0006313">
    <property type="term" value="P:DNA transposition"/>
    <property type="evidence" value="ECO:0007669"/>
    <property type="project" value="UniProtKB-UniRule"/>
</dbReference>
<name>A0A1Y6BFF4_9PROT</name>
<dbReference type="PROSITE" id="PS51898">
    <property type="entry name" value="TYR_RECOMBINASE"/>
    <property type="match status" value="1"/>
</dbReference>
<evidence type="ECO:0000256" key="2">
    <source>
        <dbReference type="ARBA" id="ARBA00022490"/>
    </source>
</evidence>
<dbReference type="InterPro" id="IPR010998">
    <property type="entry name" value="Integrase_recombinase_N"/>
</dbReference>
<evidence type="ECO:0000259" key="10">
    <source>
        <dbReference type="PROSITE" id="PS51898"/>
    </source>
</evidence>
<evidence type="ECO:0000256" key="1">
    <source>
        <dbReference type="ARBA" id="ARBA00004496"/>
    </source>
</evidence>
<dbReference type="GO" id="GO:0009037">
    <property type="term" value="F:tyrosine-based site-specific recombinase activity"/>
    <property type="evidence" value="ECO:0007669"/>
    <property type="project" value="UniProtKB-UniRule"/>
</dbReference>
<protein>
    <recommendedName>
        <fullName evidence="9">Tyrosine recombinase XerC</fullName>
    </recommendedName>
</protein>
<sequence>MARPARIAAGAAAGSGAGGIVGRAAAPDLLQAVEDWQAWLRSEKRASPHTLAAYTGDFDAFLAFLAGHLGGAPSLADLAALRAADFRAWLARRAGQGLAKSSTARALSTVRGFFRWSARRGLMENPILATVRTPKLDRPVPKALTAADARDAVETVGELADEPWIALRDTAVLLLLYGAGLRISEALGLSAGEAPGPGQQALTVLGKGRKQRRVPLLAAIPEAVAAYRAACPWPLPAEAPLFRAKRGGALSPREVQRRVQLLRDRLGLPESATPHALRHSFATHLLGAGGDLRAIQELLGHASLSTTQRYTAVDGRRLLEVYEAAHPRARD</sequence>
<dbReference type="PANTHER" id="PTHR30349:SF90">
    <property type="entry name" value="TYROSINE RECOMBINASE XERD"/>
    <property type="match status" value="1"/>
</dbReference>
<organism evidence="12 13">
    <name type="scientific">Tistlia consotensis USBA 355</name>
    <dbReference type="NCBI Taxonomy" id="560819"/>
    <lineage>
        <taxon>Bacteria</taxon>
        <taxon>Pseudomonadati</taxon>
        <taxon>Pseudomonadota</taxon>
        <taxon>Alphaproteobacteria</taxon>
        <taxon>Rhodospirillales</taxon>
        <taxon>Rhodovibrionaceae</taxon>
        <taxon>Tistlia</taxon>
    </lineage>
</organism>
<feature type="active site" evidence="9">
    <location>
        <position position="207"/>
    </location>
</feature>
<evidence type="ECO:0000313" key="12">
    <source>
        <dbReference type="EMBL" id="SMF08390.1"/>
    </source>
</evidence>
<dbReference type="InterPro" id="IPR023009">
    <property type="entry name" value="Tyrosine_recombinase_XerC/XerD"/>
</dbReference>
<keyword evidence="7 9" id="KW-0233">DNA recombination</keyword>
<dbReference type="STRING" id="560819.SAMN05428998_104133"/>
<comment type="similarity">
    <text evidence="9">Belongs to the 'phage' integrase family. XerC subfamily.</text>
</comment>
<dbReference type="PANTHER" id="PTHR30349">
    <property type="entry name" value="PHAGE INTEGRASE-RELATED"/>
    <property type="match status" value="1"/>
</dbReference>
<dbReference type="GO" id="GO:0005737">
    <property type="term" value="C:cytoplasm"/>
    <property type="evidence" value="ECO:0007669"/>
    <property type="project" value="UniProtKB-SubCell"/>
</dbReference>
<evidence type="ECO:0000256" key="7">
    <source>
        <dbReference type="ARBA" id="ARBA00023172"/>
    </source>
</evidence>
<feature type="active site" description="O-(3'-phospho-DNA)-tyrosine intermediate" evidence="9">
    <location>
        <position position="310"/>
    </location>
</feature>
<keyword evidence="6 9" id="KW-0238">DNA-binding</keyword>
<dbReference type="InterPro" id="IPR044068">
    <property type="entry name" value="CB"/>
</dbReference>
<keyword evidence="13" id="KW-1185">Reference proteome</keyword>
<dbReference type="SUPFAM" id="SSF56349">
    <property type="entry name" value="DNA breaking-rejoining enzymes"/>
    <property type="match status" value="1"/>
</dbReference>
<evidence type="ECO:0000256" key="3">
    <source>
        <dbReference type="ARBA" id="ARBA00022618"/>
    </source>
</evidence>
<feature type="active site" evidence="9">
    <location>
        <position position="182"/>
    </location>
</feature>
<dbReference type="AlphaFoldDB" id="A0A1Y6BFF4"/>
<feature type="domain" description="Tyr recombinase" evidence="10">
    <location>
        <begin position="139"/>
        <end position="323"/>
    </location>
</feature>
<dbReference type="GO" id="GO:0003677">
    <property type="term" value="F:DNA binding"/>
    <property type="evidence" value="ECO:0007669"/>
    <property type="project" value="UniProtKB-UniRule"/>
</dbReference>
<dbReference type="Gene3D" id="1.10.150.130">
    <property type="match status" value="1"/>
</dbReference>
<keyword evidence="4 9" id="KW-0159">Chromosome partition</keyword>
<comment type="subunit">
    <text evidence="9">Forms a cyclic heterotetrameric complex composed of two molecules of XerC and two molecules of XerD.</text>
</comment>
<evidence type="ECO:0000259" key="11">
    <source>
        <dbReference type="PROSITE" id="PS51900"/>
    </source>
</evidence>
<dbReference type="PROSITE" id="PS51900">
    <property type="entry name" value="CB"/>
    <property type="match status" value="1"/>
</dbReference>
<dbReference type="InterPro" id="IPR013762">
    <property type="entry name" value="Integrase-like_cat_sf"/>
</dbReference>
<dbReference type="Gene3D" id="1.10.443.10">
    <property type="entry name" value="Intergrase catalytic core"/>
    <property type="match status" value="1"/>
</dbReference>
<evidence type="ECO:0000313" key="13">
    <source>
        <dbReference type="Proteomes" id="UP000192917"/>
    </source>
</evidence>
<dbReference type="RefSeq" id="WP_085121837.1">
    <property type="nucleotide sequence ID" value="NZ_FWZX01000004.1"/>
</dbReference>
<dbReference type="InterPro" id="IPR002104">
    <property type="entry name" value="Integrase_catalytic"/>
</dbReference>
<dbReference type="HAMAP" id="MF_01808">
    <property type="entry name" value="Recomb_XerC_XerD"/>
    <property type="match status" value="1"/>
</dbReference>
<dbReference type="GO" id="GO:0051301">
    <property type="term" value="P:cell division"/>
    <property type="evidence" value="ECO:0007669"/>
    <property type="project" value="UniProtKB-KW"/>
</dbReference>
<keyword evidence="8 9" id="KW-0131">Cell cycle</keyword>
<keyword evidence="5 9" id="KW-0229">DNA integration</keyword>
<evidence type="ECO:0000256" key="9">
    <source>
        <dbReference type="HAMAP-Rule" id="MF_01808"/>
    </source>
</evidence>
<evidence type="ECO:0000256" key="4">
    <source>
        <dbReference type="ARBA" id="ARBA00022829"/>
    </source>
</evidence>
<dbReference type="Pfam" id="PF00589">
    <property type="entry name" value="Phage_integrase"/>
    <property type="match status" value="1"/>
</dbReference>
<proteinExistence type="inferred from homology"/>